<dbReference type="EMBL" id="FNHS01000009">
    <property type="protein sequence ID" value="SDN52969.1"/>
    <property type="molecule type" value="Genomic_DNA"/>
</dbReference>
<dbReference type="OrthoDB" id="8434533at2"/>
<dbReference type="AlphaFoldDB" id="A0A1H0C548"/>
<reference evidence="2" key="1">
    <citation type="submission" date="2016-10" db="EMBL/GenBank/DDBJ databases">
        <authorList>
            <person name="Varghese N."/>
            <person name="Submissions S."/>
        </authorList>
    </citation>
    <scope>NUCLEOTIDE SEQUENCE [LARGE SCALE GENOMIC DNA]</scope>
    <source>
        <strain evidence="2">BL47</strain>
    </source>
</reference>
<accession>A0A1H0C548</accession>
<evidence type="ECO:0008006" key="3">
    <source>
        <dbReference type="Google" id="ProtNLM"/>
    </source>
</evidence>
<dbReference type="RefSeq" id="WP_091717094.1">
    <property type="nucleotide sequence ID" value="NZ_FNHS01000009.1"/>
</dbReference>
<protein>
    <recommendedName>
        <fullName evidence="3">Alpha-L-glutamate ligase-related protein ATP-grasp domain-containing protein</fullName>
    </recommendedName>
</protein>
<keyword evidence="2" id="KW-1185">Reference proteome</keyword>
<dbReference type="STRING" id="582672.SAMN05216360_10924"/>
<evidence type="ECO:0000313" key="1">
    <source>
        <dbReference type="EMBL" id="SDN52969.1"/>
    </source>
</evidence>
<sequence length="111" mass="12057">MGINAAANDWRGGNLLGQIDRDGMPGCMVSTCARAREGARPMRHAPLIGWDIACTAEGAVIVEMNGTPDVLLVQRADRIGVLGPDCDAFLAKQRAHASTHRRRMRNLIDTY</sequence>
<dbReference type="Proteomes" id="UP000198704">
    <property type="component" value="Unassembled WGS sequence"/>
</dbReference>
<name>A0A1H0C548_9HYPH</name>
<proteinExistence type="predicted"/>
<gene>
    <name evidence="1" type="ORF">SAMN05216360_10924</name>
</gene>
<organism evidence="1 2">
    <name type="scientific">Methylobacterium phyllostachyos</name>
    <dbReference type="NCBI Taxonomy" id="582672"/>
    <lineage>
        <taxon>Bacteria</taxon>
        <taxon>Pseudomonadati</taxon>
        <taxon>Pseudomonadota</taxon>
        <taxon>Alphaproteobacteria</taxon>
        <taxon>Hyphomicrobiales</taxon>
        <taxon>Methylobacteriaceae</taxon>
        <taxon>Methylobacterium</taxon>
    </lineage>
</organism>
<evidence type="ECO:0000313" key="2">
    <source>
        <dbReference type="Proteomes" id="UP000198704"/>
    </source>
</evidence>